<dbReference type="AlphaFoldDB" id="A0A1M5ILM5"/>
<evidence type="ECO:0000313" key="3">
    <source>
        <dbReference type="Proteomes" id="UP000184480"/>
    </source>
</evidence>
<name>A0A1M5ILM5_9BACT</name>
<dbReference type="STRING" id="1346286.SAMN05444362_12022"/>
<evidence type="ECO:0000313" key="2">
    <source>
        <dbReference type="EMBL" id="SHG28820.1"/>
    </source>
</evidence>
<reference evidence="3" key="1">
    <citation type="submission" date="2016-11" db="EMBL/GenBank/DDBJ databases">
        <authorList>
            <person name="Varghese N."/>
            <person name="Submissions S."/>
        </authorList>
    </citation>
    <scope>NUCLEOTIDE SEQUENCE [LARGE SCALE GENOMIC DNA]</scope>
    <source>
        <strain evidence="3">DSM 27370</strain>
    </source>
</reference>
<gene>
    <name evidence="2" type="ORF">SAMN05444362_12022</name>
</gene>
<evidence type="ECO:0000256" key="1">
    <source>
        <dbReference type="SAM" id="SignalP"/>
    </source>
</evidence>
<keyword evidence="1" id="KW-0732">Signal</keyword>
<protein>
    <submittedName>
        <fullName evidence="2">Uncharacterized protein</fullName>
    </submittedName>
</protein>
<feature type="signal peptide" evidence="1">
    <location>
        <begin position="1"/>
        <end position="19"/>
    </location>
</feature>
<sequence length="252" mass="27483">MRKNIFVLLISLSISSLSAQIGISTETPLTLFHIDPLSNTNSAVPSTYTDDVVFTDGKLGLGIINPDKSLDLKNSFRFSDGNEATDYVLYVDDQKNIGWEKEKPVYPPLVSVPATTIETALTAFSFPNNSVNTYRYSGLNITLTQGVWLIYLKTSFSTWWNVNTSGNVRALLCSSSTGNGLSTSEGAITAVASTNGGFSYFSGYIFVSVISTSKTFYLWFGYISGKTVINGPVYDVSRASGLNSFYALRYSL</sequence>
<keyword evidence="3" id="KW-1185">Reference proteome</keyword>
<dbReference type="Proteomes" id="UP000184480">
    <property type="component" value="Unassembled WGS sequence"/>
</dbReference>
<feature type="chain" id="PRO_5009911123" evidence="1">
    <location>
        <begin position="20"/>
        <end position="252"/>
    </location>
</feature>
<organism evidence="2 3">
    <name type="scientific">Dysgonomonas macrotermitis</name>
    <dbReference type="NCBI Taxonomy" id="1346286"/>
    <lineage>
        <taxon>Bacteria</taxon>
        <taxon>Pseudomonadati</taxon>
        <taxon>Bacteroidota</taxon>
        <taxon>Bacteroidia</taxon>
        <taxon>Bacteroidales</taxon>
        <taxon>Dysgonomonadaceae</taxon>
        <taxon>Dysgonomonas</taxon>
    </lineage>
</organism>
<dbReference type="EMBL" id="FQUC01000020">
    <property type="protein sequence ID" value="SHG28820.1"/>
    <property type="molecule type" value="Genomic_DNA"/>
</dbReference>
<accession>A0A1M5ILM5</accession>
<proteinExistence type="predicted"/>
<dbReference type="RefSeq" id="WP_062184446.1">
    <property type="nucleotide sequence ID" value="NZ_BBXL01000027.1"/>
</dbReference>